<sequence length="1034" mass="114672">MAGDGDLNLSLKEALFESLSAILSPQQDVRQNGEHQIKALEVTEEYGVHLAEFTVDPNGAMAVRQLSSVLLKQYVEAHWSQQNDKFQAPEASPAAKSAIRNILPVGLKESISKVRTSVAYAISAIAHWDWPEAWPELFDILMALLTSGDHNAVHGAMRVLTEFCREVTDTQISQVAPVILPEMYKIFTQFEIFSIRTRGRAVDIFNTMANMVSAMADVHKGIAKQLLFPVLPQFTQAFVAALQVPDGATSDSGLKMEVIKALTTLVKGFPGTMMQWMQQILAPIWNILTQSVDIYQRTVVNDVDDVDNPVDSDGEVLGFENLVFGVFDFIHALIDTNKYRSTVKKAIGELLYFIVLYMQITEEQIQTWTENPDQFVEDEDDDTFSYSVRISSQDLLLSLASEFSKEGGPAICQAITRHIHEAESAKNSGNANWWKIHEAAMLTMGSVKTMVAEQIHAGTVQFDIHSFLHDIILADLDLQVSPFLLGRCLWTASRFASLMQPELLQRFLHVTVKGLNASHPASVRISAVRAIYSFCEHLKSADNRGILVPFLPTMLSGLLETGVQYAAEVLALCLETIAMILSISPEFTATVEQKVAPFTIAIFLKCSGDPLIVSLTQDIFSELSKNEGCRDALLQRLVPTLTSILNAPMASQTTQGVPIVLPPVALDILETLVRNSSIPLPALLITQAFPAAIQFILHTDDNQSLQSGGDCIRAYISVALEQVVNWHDAENNNGLYYTIQVISKLLHPKTSEFAAAFVGRLVSVLISKIGSGLGENLGVMLRAVLCKLQQTDTLSVTQSLVMIFAHLVHSHFDELLEFLSNEPGPTGNTALEFVLTEWVSRQHLFYGAYENKVSTIALAKLLLHAIQKNDKRFNEEILVKGDPISLTGNEIRTRSKASKTPEQWTSIPVSVKIYKLLINELSTQLEENSGNGEDDEWEESDEGEGDDLEEEAALNDLLKEFAPASAYVGFDLNEYDDDEDDPDTVDDPINKVNLQTYLTEYLQELSQQPCYSHFQEKHSPLENQVLKQIGINNS</sequence>
<dbReference type="InterPro" id="IPR011989">
    <property type="entry name" value="ARM-like"/>
</dbReference>
<dbReference type="InterPro" id="IPR016024">
    <property type="entry name" value="ARM-type_fold"/>
</dbReference>
<evidence type="ECO:0000256" key="1">
    <source>
        <dbReference type="ARBA" id="ARBA00004123"/>
    </source>
</evidence>
<dbReference type="AlphaFoldDB" id="A0A8J1XFJ7"/>
<evidence type="ECO:0000256" key="6">
    <source>
        <dbReference type="SAM" id="MobiDB-lite"/>
    </source>
</evidence>
<evidence type="ECO:0000256" key="2">
    <source>
        <dbReference type="ARBA" id="ARBA00007991"/>
    </source>
</evidence>
<evidence type="ECO:0000313" key="7">
    <source>
        <dbReference type="EMBL" id="CAH1784944.1"/>
    </source>
</evidence>
<name>A0A8J1XFJ7_OWEFU</name>
<dbReference type="Gene3D" id="1.25.10.10">
    <property type="entry name" value="Leucine-rich Repeat Variant"/>
    <property type="match status" value="1"/>
</dbReference>
<dbReference type="GO" id="GO:0005635">
    <property type="term" value="C:nuclear envelope"/>
    <property type="evidence" value="ECO:0007669"/>
    <property type="project" value="TreeGrafter"/>
</dbReference>
<gene>
    <name evidence="7" type="ORF">OFUS_LOCUS11065</name>
</gene>
<dbReference type="SUPFAM" id="SSF48371">
    <property type="entry name" value="ARM repeat"/>
    <property type="match status" value="1"/>
</dbReference>
<accession>A0A8J1XFJ7</accession>
<evidence type="ECO:0000256" key="3">
    <source>
        <dbReference type="ARBA" id="ARBA00022448"/>
    </source>
</evidence>
<dbReference type="Pfam" id="PF25018">
    <property type="entry name" value="HEAT_IPO9_c"/>
    <property type="match status" value="1"/>
</dbReference>
<dbReference type="PROSITE" id="PS50166">
    <property type="entry name" value="IMPORTIN_B_NT"/>
    <property type="match status" value="1"/>
</dbReference>
<dbReference type="SMART" id="SM00913">
    <property type="entry name" value="IBN_N"/>
    <property type="match status" value="1"/>
</dbReference>
<feature type="region of interest" description="Disordered" evidence="6">
    <location>
        <begin position="925"/>
        <end position="948"/>
    </location>
</feature>
<keyword evidence="3" id="KW-0813">Transport</keyword>
<protein>
    <submittedName>
        <fullName evidence="7">Uncharacterized protein</fullName>
    </submittedName>
</protein>
<proteinExistence type="inferred from homology"/>
<comment type="caution">
    <text evidence="7">The sequence shown here is derived from an EMBL/GenBank/DDBJ whole genome shotgun (WGS) entry which is preliminary data.</text>
</comment>
<evidence type="ECO:0000256" key="5">
    <source>
        <dbReference type="ARBA" id="ARBA00023242"/>
    </source>
</evidence>
<dbReference type="GO" id="GO:0005829">
    <property type="term" value="C:cytosol"/>
    <property type="evidence" value="ECO:0007669"/>
    <property type="project" value="TreeGrafter"/>
</dbReference>
<dbReference type="Pfam" id="PF25758">
    <property type="entry name" value="TPR_IPO11"/>
    <property type="match status" value="1"/>
</dbReference>
<feature type="compositionally biased region" description="Acidic residues" evidence="6">
    <location>
        <begin position="932"/>
        <end position="948"/>
    </location>
</feature>
<dbReference type="InterPro" id="IPR056840">
    <property type="entry name" value="HEAT_IPO9_central"/>
</dbReference>
<dbReference type="EMBL" id="CAIIXF020000005">
    <property type="protein sequence ID" value="CAH1784944.1"/>
    <property type="molecule type" value="Genomic_DNA"/>
</dbReference>
<keyword evidence="8" id="KW-1185">Reference proteome</keyword>
<comment type="similarity">
    <text evidence="2">Belongs to the importin beta family.</text>
</comment>
<dbReference type="Pfam" id="PF03810">
    <property type="entry name" value="IBN_N"/>
    <property type="match status" value="1"/>
</dbReference>
<keyword evidence="4" id="KW-0653">Protein transport</keyword>
<keyword evidence="5" id="KW-0539">Nucleus</keyword>
<dbReference type="OrthoDB" id="431626at2759"/>
<dbReference type="GO" id="GO:0006606">
    <property type="term" value="P:protein import into nucleus"/>
    <property type="evidence" value="ECO:0007669"/>
    <property type="project" value="TreeGrafter"/>
</dbReference>
<organism evidence="7 8">
    <name type="scientific">Owenia fusiformis</name>
    <name type="common">Polychaete worm</name>
    <dbReference type="NCBI Taxonomy" id="6347"/>
    <lineage>
        <taxon>Eukaryota</taxon>
        <taxon>Metazoa</taxon>
        <taxon>Spiralia</taxon>
        <taxon>Lophotrochozoa</taxon>
        <taxon>Annelida</taxon>
        <taxon>Polychaeta</taxon>
        <taxon>Sedentaria</taxon>
        <taxon>Canalipalpata</taxon>
        <taxon>Sabellida</taxon>
        <taxon>Oweniida</taxon>
        <taxon>Oweniidae</taxon>
        <taxon>Owenia</taxon>
    </lineage>
</organism>
<dbReference type="InterPro" id="IPR058669">
    <property type="entry name" value="TPR_IPO7/11-like"/>
</dbReference>
<dbReference type="PANTHER" id="PTHR10997">
    <property type="entry name" value="IMPORTIN-7, 8, 11"/>
    <property type="match status" value="1"/>
</dbReference>
<dbReference type="GO" id="GO:0031267">
    <property type="term" value="F:small GTPase binding"/>
    <property type="evidence" value="ECO:0007669"/>
    <property type="project" value="InterPro"/>
</dbReference>
<dbReference type="Proteomes" id="UP000749559">
    <property type="component" value="Unassembled WGS sequence"/>
</dbReference>
<evidence type="ECO:0000256" key="4">
    <source>
        <dbReference type="ARBA" id="ARBA00022927"/>
    </source>
</evidence>
<reference evidence="7" key="1">
    <citation type="submission" date="2022-03" db="EMBL/GenBank/DDBJ databases">
        <authorList>
            <person name="Martin C."/>
        </authorList>
    </citation>
    <scope>NUCLEOTIDE SEQUENCE</scope>
</reference>
<dbReference type="FunFam" id="1.25.10.10:FF:000459">
    <property type="entry name" value="ARM repeat superfamily protein"/>
    <property type="match status" value="1"/>
</dbReference>
<evidence type="ECO:0000313" key="8">
    <source>
        <dbReference type="Proteomes" id="UP000749559"/>
    </source>
</evidence>
<dbReference type="InterPro" id="IPR001494">
    <property type="entry name" value="Importin-beta_N"/>
</dbReference>
<dbReference type="PANTHER" id="PTHR10997:SF9">
    <property type="entry name" value="IMPORTIN-9"/>
    <property type="match status" value="1"/>
</dbReference>
<comment type="subcellular location">
    <subcellularLocation>
        <location evidence="1">Nucleus</location>
    </subcellularLocation>
</comment>